<evidence type="ECO:0000256" key="5">
    <source>
        <dbReference type="ARBA" id="ARBA00023180"/>
    </source>
</evidence>
<feature type="compositionally biased region" description="Basic residues" evidence="7">
    <location>
        <begin position="72"/>
        <end position="87"/>
    </location>
</feature>
<dbReference type="AlphaFoldDB" id="C3ZT70"/>
<dbReference type="GO" id="GO:0015293">
    <property type="term" value="F:symporter activity"/>
    <property type="evidence" value="ECO:0007669"/>
    <property type="project" value="UniProtKB-KW"/>
</dbReference>
<feature type="compositionally biased region" description="Basic and acidic residues" evidence="7">
    <location>
        <begin position="485"/>
        <end position="502"/>
    </location>
</feature>
<feature type="compositionally biased region" description="Basic residues" evidence="7">
    <location>
        <begin position="143"/>
        <end position="153"/>
    </location>
</feature>
<accession>C3ZT70</accession>
<name>C3ZT70_BRAFL</name>
<evidence type="ECO:0000256" key="3">
    <source>
        <dbReference type="ARBA" id="ARBA00023053"/>
    </source>
</evidence>
<dbReference type="PANTHER" id="PTHR45897:SF4">
    <property type="entry name" value="HIGH-AFFINITY CHOLINE TRANSPORTER 1"/>
    <property type="match status" value="1"/>
</dbReference>
<feature type="compositionally biased region" description="Polar residues" evidence="7">
    <location>
        <begin position="365"/>
        <end position="384"/>
    </location>
</feature>
<feature type="compositionally biased region" description="Basic and acidic residues" evidence="7">
    <location>
        <begin position="169"/>
        <end position="190"/>
    </location>
</feature>
<evidence type="ECO:0000256" key="7">
    <source>
        <dbReference type="SAM" id="MobiDB-lite"/>
    </source>
</evidence>
<dbReference type="PANTHER" id="PTHR45897">
    <property type="entry name" value="HIGH-AFFINITY CHOLINE TRANSPORTER 1"/>
    <property type="match status" value="1"/>
</dbReference>
<organism>
    <name type="scientific">Branchiostoma floridae</name>
    <name type="common">Florida lancelet</name>
    <name type="synonym">Amphioxus</name>
    <dbReference type="NCBI Taxonomy" id="7739"/>
    <lineage>
        <taxon>Eukaryota</taxon>
        <taxon>Metazoa</taxon>
        <taxon>Chordata</taxon>
        <taxon>Cephalochordata</taxon>
        <taxon>Leptocardii</taxon>
        <taxon>Amphioxiformes</taxon>
        <taxon>Branchiostomatidae</taxon>
        <taxon>Branchiostoma</taxon>
    </lineage>
</organism>
<feature type="compositionally biased region" description="Polar residues" evidence="7">
    <location>
        <begin position="121"/>
        <end position="136"/>
    </location>
</feature>
<feature type="region of interest" description="Disordered" evidence="7">
    <location>
        <begin position="62"/>
        <end position="218"/>
    </location>
</feature>
<evidence type="ECO:0000256" key="6">
    <source>
        <dbReference type="ARBA" id="ARBA00023201"/>
    </source>
</evidence>
<feature type="region of interest" description="Disordered" evidence="7">
    <location>
        <begin position="1"/>
        <end position="50"/>
    </location>
</feature>
<feature type="region of interest" description="Disordered" evidence="7">
    <location>
        <begin position="466"/>
        <end position="523"/>
    </location>
</feature>
<dbReference type="InterPro" id="IPR052244">
    <property type="entry name" value="Choline_transporter"/>
</dbReference>
<evidence type="ECO:0000256" key="2">
    <source>
        <dbReference type="ARBA" id="ARBA00022847"/>
    </source>
</evidence>
<keyword evidence="4" id="KW-0406">Ion transport</keyword>
<feature type="compositionally biased region" description="Polar residues" evidence="7">
    <location>
        <begin position="289"/>
        <end position="313"/>
    </location>
</feature>
<sequence>MPKPGKEKRFGVTGTQGAAKSAQRHALHREERESRREQFGFLLPPGMTLPLPQCVEEETLTLGARPYDKAVVSKHKGAQNRKERRKRPYESSWRAGDGEFTDDDRSPSRDRQGQDRHGSGQLKSCPSDTPYTTYKTAVSKRMSTTKRRDRRRQPYNTSWLSEDEECEDDRSSSRSRPRQERHGSDQEKSSRIASPTPTAVPSGEEKRRLSPPPIALTLCRVAPPPQYKAKEAAGASKEYAVVHRNQSTNPNVCHDDTGSIKRPCSTFEDSDESRRQDGKGNKRRISYTEYMNRSRSGDSRNVTSSAPTVQTGTKVPDETEKSPTSDRRVIKARRRMSQHELAEVSSQIRARKEALCPLITEKKTTATTSHPTSPQPELSHSSATRCCGSADVSAAAPTQEETPAVSTDGKSAGVRHGRDVITQKSTSSRSSIGKTLVEFLKREEEKIRRDQKLRKLFRKKAAALAAKIGGDGASRSSRPPVAAELQEKSVRSESSKRPDGRLRHNLGQSGMPPSDQETDSRPPAQLYPVQQQLIQPSNDSQVSKEKLCISSYHLLMKIVTSNISEKDGKFQHVVRGLALYSYGILCYMLWA</sequence>
<dbReference type="EMBL" id="GG666676">
    <property type="protein sequence ID" value="EEN44276.1"/>
    <property type="molecule type" value="Genomic_DNA"/>
</dbReference>
<evidence type="ECO:0000256" key="1">
    <source>
        <dbReference type="ARBA" id="ARBA00022448"/>
    </source>
</evidence>
<feature type="compositionally biased region" description="Polar residues" evidence="7">
    <location>
        <begin position="422"/>
        <end position="431"/>
    </location>
</feature>
<protein>
    <submittedName>
        <fullName evidence="8">Uncharacterized protein</fullName>
    </submittedName>
</protein>
<keyword evidence="1" id="KW-0813">Transport</keyword>
<dbReference type="GO" id="GO:0006814">
    <property type="term" value="P:sodium ion transport"/>
    <property type="evidence" value="ECO:0007669"/>
    <property type="project" value="UniProtKB-KW"/>
</dbReference>
<feature type="compositionally biased region" description="Basic and acidic residues" evidence="7">
    <location>
        <begin position="103"/>
        <end position="118"/>
    </location>
</feature>
<gene>
    <name evidence="8" type="ORF">BRAFLDRAFT_86713</name>
</gene>
<keyword evidence="2" id="KW-0769">Symport</keyword>
<evidence type="ECO:0000256" key="4">
    <source>
        <dbReference type="ARBA" id="ARBA00023065"/>
    </source>
</evidence>
<feature type="compositionally biased region" description="Polar residues" evidence="7">
    <location>
        <begin position="399"/>
        <end position="409"/>
    </location>
</feature>
<keyword evidence="5" id="KW-0325">Glycoprotein</keyword>
<evidence type="ECO:0000313" key="8">
    <source>
        <dbReference type="EMBL" id="EEN44276.1"/>
    </source>
</evidence>
<feature type="region of interest" description="Disordered" evidence="7">
    <location>
        <begin position="362"/>
        <end position="431"/>
    </location>
</feature>
<dbReference type="InParanoid" id="C3ZT70"/>
<feature type="compositionally biased region" description="Basic and acidic residues" evidence="7">
    <location>
        <begin position="28"/>
        <end position="38"/>
    </location>
</feature>
<feature type="compositionally biased region" description="Basic and acidic residues" evidence="7">
    <location>
        <begin position="1"/>
        <end position="10"/>
    </location>
</feature>
<reference evidence="8" key="1">
    <citation type="journal article" date="2008" name="Nature">
        <title>The amphioxus genome and the evolution of the chordate karyotype.</title>
        <authorList>
            <consortium name="US DOE Joint Genome Institute (JGI-PGF)"/>
            <person name="Putnam N.H."/>
            <person name="Butts T."/>
            <person name="Ferrier D.E.K."/>
            <person name="Furlong R.F."/>
            <person name="Hellsten U."/>
            <person name="Kawashima T."/>
            <person name="Robinson-Rechavi M."/>
            <person name="Shoguchi E."/>
            <person name="Terry A."/>
            <person name="Yu J.-K."/>
            <person name="Benito-Gutierrez E.L."/>
            <person name="Dubchak I."/>
            <person name="Garcia-Fernandez J."/>
            <person name="Gibson-Brown J.J."/>
            <person name="Grigoriev I.V."/>
            <person name="Horton A.C."/>
            <person name="de Jong P.J."/>
            <person name="Jurka J."/>
            <person name="Kapitonov V.V."/>
            <person name="Kohara Y."/>
            <person name="Kuroki Y."/>
            <person name="Lindquist E."/>
            <person name="Lucas S."/>
            <person name="Osoegawa K."/>
            <person name="Pennacchio L.A."/>
            <person name="Salamov A.A."/>
            <person name="Satou Y."/>
            <person name="Sauka-Spengler T."/>
            <person name="Schmutz J."/>
            <person name="Shin-I T."/>
            <person name="Toyoda A."/>
            <person name="Bronner-Fraser M."/>
            <person name="Fujiyama A."/>
            <person name="Holland L.Z."/>
            <person name="Holland P.W.H."/>
            <person name="Satoh N."/>
            <person name="Rokhsar D.S."/>
        </authorList>
    </citation>
    <scope>NUCLEOTIDE SEQUENCE [LARGE SCALE GENOMIC DNA]</scope>
    <source>
        <strain evidence="8">S238N-H82</strain>
        <tissue evidence="8">Testes</tissue>
    </source>
</reference>
<feature type="region of interest" description="Disordered" evidence="7">
    <location>
        <begin position="246"/>
        <end position="346"/>
    </location>
</feature>
<proteinExistence type="predicted"/>
<keyword evidence="3" id="KW-0915">Sodium</keyword>
<keyword evidence="6" id="KW-0739">Sodium transport</keyword>
<feature type="compositionally biased region" description="Basic and acidic residues" evidence="7">
    <location>
        <begin position="315"/>
        <end position="329"/>
    </location>
</feature>